<dbReference type="OrthoDB" id="9799482at2"/>
<dbReference type="GO" id="GO:0003700">
    <property type="term" value="F:DNA-binding transcription factor activity"/>
    <property type="evidence" value="ECO:0007669"/>
    <property type="project" value="InterPro"/>
</dbReference>
<accession>F4LKU1</accession>
<dbReference type="SUPFAM" id="SSF48008">
    <property type="entry name" value="GntR ligand-binding domain-like"/>
    <property type="match status" value="1"/>
</dbReference>
<dbReference type="InterPro" id="IPR036390">
    <property type="entry name" value="WH_DNA-bd_sf"/>
</dbReference>
<dbReference type="SMART" id="SM00345">
    <property type="entry name" value="HTH_GNTR"/>
    <property type="match status" value="1"/>
</dbReference>
<dbReference type="SUPFAM" id="SSF46785">
    <property type="entry name" value="Winged helix' DNA-binding domain"/>
    <property type="match status" value="1"/>
</dbReference>
<dbReference type="InterPro" id="IPR011711">
    <property type="entry name" value="GntR_C"/>
</dbReference>
<dbReference type="RefSeq" id="WP_013757272.1">
    <property type="nucleotide sequence ID" value="NC_015500.1"/>
</dbReference>
<evidence type="ECO:0000259" key="4">
    <source>
        <dbReference type="PROSITE" id="PS50949"/>
    </source>
</evidence>
<name>F4LKU1_TREBD</name>
<evidence type="ECO:0000313" key="6">
    <source>
        <dbReference type="Proteomes" id="UP000006546"/>
    </source>
</evidence>
<evidence type="ECO:0000256" key="3">
    <source>
        <dbReference type="ARBA" id="ARBA00023163"/>
    </source>
</evidence>
<reference evidence="6" key="1">
    <citation type="submission" date="2011-04" db="EMBL/GenBank/DDBJ databases">
        <title>The complete genome of Treponema brennaborense DSM 12168.</title>
        <authorList>
            <person name="Lucas S."/>
            <person name="Han J."/>
            <person name="Lapidus A."/>
            <person name="Bruce D."/>
            <person name="Goodwin L."/>
            <person name="Pitluck S."/>
            <person name="Peters L."/>
            <person name="Kyrpides N."/>
            <person name="Mavromatis K."/>
            <person name="Ivanova N."/>
            <person name="Mikhailova N."/>
            <person name="Pagani I."/>
            <person name="Teshima H."/>
            <person name="Detter J.C."/>
            <person name="Tapia R."/>
            <person name="Han C."/>
            <person name="Land M."/>
            <person name="Hauser L."/>
            <person name="Markowitz V."/>
            <person name="Cheng J.-F."/>
            <person name="Hugenholtz P."/>
            <person name="Woyke T."/>
            <person name="Wu D."/>
            <person name="Gronow S."/>
            <person name="Wellnitz S."/>
            <person name="Brambilla E."/>
            <person name="Klenk H.-P."/>
            <person name="Eisen J.A."/>
        </authorList>
    </citation>
    <scope>NUCLEOTIDE SEQUENCE [LARGE SCALE GENOMIC DNA]</scope>
    <source>
        <strain evidence="6">DSM 12168 / CIP 105900 / DD5/3</strain>
    </source>
</reference>
<keyword evidence="1" id="KW-0805">Transcription regulation</keyword>
<dbReference type="PANTHER" id="PTHR43537">
    <property type="entry name" value="TRANSCRIPTIONAL REGULATOR, GNTR FAMILY"/>
    <property type="match status" value="1"/>
</dbReference>
<dbReference type="Gene3D" id="1.10.10.10">
    <property type="entry name" value="Winged helix-like DNA-binding domain superfamily/Winged helix DNA-binding domain"/>
    <property type="match status" value="1"/>
</dbReference>
<dbReference type="Pfam" id="PF07729">
    <property type="entry name" value="FCD"/>
    <property type="match status" value="1"/>
</dbReference>
<dbReference type="CDD" id="cd07377">
    <property type="entry name" value="WHTH_GntR"/>
    <property type="match status" value="1"/>
</dbReference>
<feature type="domain" description="HTH gntR-type" evidence="4">
    <location>
        <begin position="10"/>
        <end position="77"/>
    </location>
</feature>
<keyword evidence="3" id="KW-0804">Transcription</keyword>
<dbReference type="PANTHER" id="PTHR43537:SF5">
    <property type="entry name" value="UXU OPERON TRANSCRIPTIONAL REGULATOR"/>
    <property type="match status" value="1"/>
</dbReference>
<protein>
    <submittedName>
        <fullName evidence="5">Transcriptional regulator, GntR family</fullName>
    </submittedName>
</protein>
<dbReference type="PROSITE" id="PS50949">
    <property type="entry name" value="HTH_GNTR"/>
    <property type="match status" value="1"/>
</dbReference>
<keyword evidence="2" id="KW-0238">DNA-binding</keyword>
<evidence type="ECO:0000256" key="2">
    <source>
        <dbReference type="ARBA" id="ARBA00023125"/>
    </source>
</evidence>
<keyword evidence="6" id="KW-1185">Reference proteome</keyword>
<dbReference type="PRINTS" id="PR00035">
    <property type="entry name" value="HTHGNTR"/>
</dbReference>
<dbReference type="InterPro" id="IPR036388">
    <property type="entry name" value="WH-like_DNA-bd_sf"/>
</dbReference>
<dbReference type="SMART" id="SM00895">
    <property type="entry name" value="FCD"/>
    <property type="match status" value="1"/>
</dbReference>
<dbReference type="KEGG" id="tbe:Trebr_0098"/>
<dbReference type="Pfam" id="PF00392">
    <property type="entry name" value="GntR"/>
    <property type="match status" value="1"/>
</dbReference>
<dbReference type="AlphaFoldDB" id="F4LKU1"/>
<gene>
    <name evidence="5" type="ordered locus">Trebr_0098</name>
</gene>
<dbReference type="InterPro" id="IPR000524">
    <property type="entry name" value="Tscrpt_reg_HTH_GntR"/>
</dbReference>
<dbReference type="STRING" id="906968.Trebr_0098"/>
<evidence type="ECO:0000256" key="1">
    <source>
        <dbReference type="ARBA" id="ARBA00023015"/>
    </source>
</evidence>
<dbReference type="Proteomes" id="UP000006546">
    <property type="component" value="Chromosome"/>
</dbReference>
<organism evidence="5 6">
    <name type="scientific">Treponema brennaborense (strain DSM 12168 / CIP 105900 / DD5/3)</name>
    <dbReference type="NCBI Taxonomy" id="906968"/>
    <lineage>
        <taxon>Bacteria</taxon>
        <taxon>Pseudomonadati</taxon>
        <taxon>Spirochaetota</taxon>
        <taxon>Spirochaetia</taxon>
        <taxon>Spirochaetales</taxon>
        <taxon>Treponemataceae</taxon>
        <taxon>Treponema</taxon>
    </lineage>
</organism>
<dbReference type="GO" id="GO:0003677">
    <property type="term" value="F:DNA binding"/>
    <property type="evidence" value="ECO:0007669"/>
    <property type="project" value="UniProtKB-KW"/>
</dbReference>
<sequence length="241" mass="27646">MTDSTATQDRSVQATVYTILKNSIMSFQLKPGTVMSTQEIATKLQVSRTPVREAFIRLQRDGLVDIFPQKETIVSRIDLQRVWQERFIREALECTVLDSVAANRTAENLAPLHANIEMQQKVFAAGDYYEYMRLDNEFHHLLFTIGGQELAWETVMDVSSHYARVRFIAVWTAQIMEKNISQHQRLVSAIEEGSAESAHTLMKKHLHQLETEIKDIAVKYPDFFVSAENSNPARRDMLLSL</sequence>
<dbReference type="Gene3D" id="1.20.120.530">
    <property type="entry name" value="GntR ligand-binding domain-like"/>
    <property type="match status" value="1"/>
</dbReference>
<dbReference type="EMBL" id="CP002696">
    <property type="protein sequence ID" value="AEE15552.1"/>
    <property type="molecule type" value="Genomic_DNA"/>
</dbReference>
<evidence type="ECO:0000313" key="5">
    <source>
        <dbReference type="EMBL" id="AEE15552.1"/>
    </source>
</evidence>
<dbReference type="InterPro" id="IPR008920">
    <property type="entry name" value="TF_FadR/GntR_C"/>
</dbReference>
<dbReference type="HOGENOM" id="CLU_017584_5_2_12"/>
<dbReference type="eggNOG" id="COG1802">
    <property type="taxonomic scope" value="Bacteria"/>
</dbReference>
<proteinExistence type="predicted"/>